<keyword evidence="4" id="KW-0472">Membrane</keyword>
<keyword evidence="1" id="KW-0540">Nuclease</keyword>
<dbReference type="PANTHER" id="PTHR12302:SF3">
    <property type="entry name" value="SERINE_THREONINE-PROTEIN KINASE 31"/>
    <property type="match status" value="1"/>
</dbReference>
<evidence type="ECO:0000259" key="5">
    <source>
        <dbReference type="PROSITE" id="PS50830"/>
    </source>
</evidence>
<reference evidence="6 7" key="1">
    <citation type="journal article" date="2020" name="ISME J.">
        <title>Comparative genomics reveals insights into cyanobacterial evolution and habitat adaptation.</title>
        <authorList>
            <person name="Chen M.Y."/>
            <person name="Teng W.K."/>
            <person name="Zhao L."/>
            <person name="Hu C.X."/>
            <person name="Zhou Y.K."/>
            <person name="Han B.P."/>
            <person name="Song L.R."/>
            <person name="Shu W.S."/>
        </authorList>
    </citation>
    <scope>NUCLEOTIDE SEQUENCE [LARGE SCALE GENOMIC DNA]</scope>
    <source>
        <strain evidence="6 7">FACHB-252</strain>
    </source>
</reference>
<dbReference type="SMART" id="SM00318">
    <property type="entry name" value="SNc"/>
    <property type="match status" value="1"/>
</dbReference>
<evidence type="ECO:0000256" key="2">
    <source>
        <dbReference type="ARBA" id="ARBA00022759"/>
    </source>
</evidence>
<evidence type="ECO:0000256" key="1">
    <source>
        <dbReference type="ARBA" id="ARBA00022722"/>
    </source>
</evidence>
<keyword evidence="3" id="KW-0378">Hydrolase</keyword>
<evidence type="ECO:0000256" key="4">
    <source>
        <dbReference type="SAM" id="Phobius"/>
    </source>
</evidence>
<evidence type="ECO:0000256" key="3">
    <source>
        <dbReference type="ARBA" id="ARBA00022801"/>
    </source>
</evidence>
<keyword evidence="2" id="KW-0255">Endonuclease</keyword>
<feature type="transmembrane region" description="Helical" evidence="4">
    <location>
        <begin position="9"/>
        <end position="30"/>
    </location>
</feature>
<keyword evidence="4" id="KW-1133">Transmembrane helix</keyword>
<dbReference type="PANTHER" id="PTHR12302">
    <property type="entry name" value="EBNA2 BINDING PROTEIN P100"/>
    <property type="match status" value="1"/>
</dbReference>
<dbReference type="Gene3D" id="2.40.50.90">
    <property type="match status" value="1"/>
</dbReference>
<dbReference type="EMBL" id="JACJTC010000068">
    <property type="protein sequence ID" value="MBD2616580.1"/>
    <property type="molecule type" value="Genomic_DNA"/>
</dbReference>
<evidence type="ECO:0000313" key="7">
    <source>
        <dbReference type="Proteomes" id="UP000606396"/>
    </source>
</evidence>
<organism evidence="6 7">
    <name type="scientific">Nostoc punctiforme FACHB-252</name>
    <dbReference type="NCBI Taxonomy" id="1357509"/>
    <lineage>
        <taxon>Bacteria</taxon>
        <taxon>Bacillati</taxon>
        <taxon>Cyanobacteriota</taxon>
        <taxon>Cyanophyceae</taxon>
        <taxon>Nostocales</taxon>
        <taxon>Nostocaceae</taxon>
        <taxon>Nostoc</taxon>
    </lineage>
</organism>
<dbReference type="Proteomes" id="UP000606396">
    <property type="component" value="Unassembled WGS sequence"/>
</dbReference>
<keyword evidence="4" id="KW-0812">Transmembrane</keyword>
<dbReference type="InterPro" id="IPR016071">
    <property type="entry name" value="Staphylococal_nuclease_OB-fold"/>
</dbReference>
<proteinExistence type="predicted"/>
<dbReference type="SUPFAM" id="SSF50199">
    <property type="entry name" value="Staphylococcal nuclease"/>
    <property type="match status" value="1"/>
</dbReference>
<feature type="domain" description="TNase-like" evidence="5">
    <location>
        <begin position="40"/>
        <end position="167"/>
    </location>
</feature>
<comment type="caution">
    <text evidence="6">The sequence shown here is derived from an EMBL/GenBank/DDBJ whole genome shotgun (WGS) entry which is preliminary data.</text>
</comment>
<protein>
    <submittedName>
        <fullName evidence="6">Thermonuclease family protein</fullName>
    </submittedName>
</protein>
<evidence type="ECO:0000313" key="6">
    <source>
        <dbReference type="EMBL" id="MBD2616580.1"/>
    </source>
</evidence>
<sequence>MNPLRKTRIIFVAFVIGASTAIALTITWIFHPMSKPSIALTEEWAVVEVTDAQTMTLRQTDGNQMQVRLCGIDASELGNKAKDKLRSLVATNDNQVMVIPVGKDEQGRTIAEVMVYGQGEAEISFQEELLKSGLARTQQGDVECPNQIAFENAQRLAIASNVGVWSQGKQNLH</sequence>
<keyword evidence="7" id="KW-1185">Reference proteome</keyword>
<dbReference type="InterPro" id="IPR035437">
    <property type="entry name" value="SNase_OB-fold_sf"/>
</dbReference>
<gene>
    <name evidence="6" type="ORF">H6G94_36100</name>
</gene>
<name>A0ABR8HNN1_NOSPU</name>
<dbReference type="PROSITE" id="PS50830">
    <property type="entry name" value="TNASE_3"/>
    <property type="match status" value="1"/>
</dbReference>
<accession>A0ABR8HNN1</accession>
<dbReference type="Pfam" id="PF00565">
    <property type="entry name" value="SNase"/>
    <property type="match status" value="1"/>
</dbReference>